<evidence type="ECO:0008006" key="3">
    <source>
        <dbReference type="Google" id="ProtNLM"/>
    </source>
</evidence>
<comment type="caution">
    <text evidence="1">The sequence shown here is derived from an EMBL/GenBank/DDBJ whole genome shotgun (WGS) entry which is preliminary data.</text>
</comment>
<evidence type="ECO:0000313" key="2">
    <source>
        <dbReference type="Proteomes" id="UP000641932"/>
    </source>
</evidence>
<sequence>MAASADLLVDAFGRIHEAVHDAVEGLRPKELTERLDDDANSISWLIWHLTRVQDDHIAGVAGTEQVWTSQGWHERFGLPFPPSDIGYGHSSEDVAAARGLTRRMLLDYYDAVHDHTVEYVGGLSDADLERVVDRAWTPPVTLGARLVSVIADDLQHVGQASFVRGVLRRR</sequence>
<proteinExistence type="predicted"/>
<dbReference type="RefSeq" id="WP_189135040.1">
    <property type="nucleotide sequence ID" value="NZ_BMMS01000035.1"/>
</dbReference>
<dbReference type="InterPro" id="IPR034660">
    <property type="entry name" value="DinB/YfiT-like"/>
</dbReference>
<dbReference type="InterPro" id="IPR007061">
    <property type="entry name" value="MST-like"/>
</dbReference>
<dbReference type="NCBIfam" id="NF047843">
    <property type="entry name" value="MST_Rv0443"/>
    <property type="match status" value="1"/>
</dbReference>
<accession>A0A918E0Q0</accession>
<dbReference type="Gene3D" id="1.20.120.450">
    <property type="entry name" value="dinb family like domain"/>
    <property type="match status" value="1"/>
</dbReference>
<organism evidence="1 2">
    <name type="scientific">Wenjunlia tyrosinilytica</name>
    <dbReference type="NCBI Taxonomy" id="1544741"/>
    <lineage>
        <taxon>Bacteria</taxon>
        <taxon>Bacillati</taxon>
        <taxon>Actinomycetota</taxon>
        <taxon>Actinomycetes</taxon>
        <taxon>Kitasatosporales</taxon>
        <taxon>Streptomycetaceae</taxon>
        <taxon>Wenjunlia</taxon>
    </lineage>
</organism>
<keyword evidence="2" id="KW-1185">Reference proteome</keyword>
<evidence type="ECO:0000313" key="1">
    <source>
        <dbReference type="EMBL" id="GGO97890.1"/>
    </source>
</evidence>
<protein>
    <recommendedName>
        <fullName evidence="3">DUF664 domain-containing protein</fullName>
    </recommendedName>
</protein>
<dbReference type="EMBL" id="BMMS01000035">
    <property type="protein sequence ID" value="GGO97890.1"/>
    <property type="molecule type" value="Genomic_DNA"/>
</dbReference>
<dbReference type="Proteomes" id="UP000641932">
    <property type="component" value="Unassembled WGS sequence"/>
</dbReference>
<gene>
    <name evidence="1" type="ORF">GCM10012280_60740</name>
</gene>
<name>A0A918E0Q0_9ACTN</name>
<dbReference type="Pfam" id="PF04978">
    <property type="entry name" value="MST"/>
    <property type="match status" value="1"/>
</dbReference>
<reference evidence="1" key="2">
    <citation type="submission" date="2020-09" db="EMBL/GenBank/DDBJ databases">
        <authorList>
            <person name="Sun Q."/>
            <person name="Zhou Y."/>
        </authorList>
    </citation>
    <scope>NUCLEOTIDE SEQUENCE</scope>
    <source>
        <strain evidence="1">CGMCC 4.7201</strain>
    </source>
</reference>
<reference evidence="1" key="1">
    <citation type="journal article" date="2014" name="Int. J. Syst. Evol. Microbiol.">
        <title>Complete genome sequence of Corynebacterium casei LMG S-19264T (=DSM 44701T), isolated from a smear-ripened cheese.</title>
        <authorList>
            <consortium name="US DOE Joint Genome Institute (JGI-PGF)"/>
            <person name="Walter F."/>
            <person name="Albersmeier A."/>
            <person name="Kalinowski J."/>
            <person name="Ruckert C."/>
        </authorList>
    </citation>
    <scope>NUCLEOTIDE SEQUENCE</scope>
    <source>
        <strain evidence="1">CGMCC 4.7201</strain>
    </source>
</reference>
<dbReference type="SUPFAM" id="SSF109854">
    <property type="entry name" value="DinB/YfiT-like putative metalloenzymes"/>
    <property type="match status" value="1"/>
</dbReference>
<dbReference type="AlphaFoldDB" id="A0A918E0Q0"/>